<gene>
    <name evidence="2" type="ORF">Poly59_52760</name>
</gene>
<dbReference type="Gene3D" id="2.160.20.10">
    <property type="entry name" value="Single-stranded right-handed beta-helix, Pectin lyase-like"/>
    <property type="match status" value="1"/>
</dbReference>
<dbReference type="RefSeq" id="WP_146536790.1">
    <property type="nucleotide sequence ID" value="NZ_SJPX01000005.1"/>
</dbReference>
<protein>
    <recommendedName>
        <fullName evidence="4">DUF1565 domain-containing protein</fullName>
    </recommendedName>
</protein>
<dbReference type="AlphaFoldDB" id="A0A5C6EHY7"/>
<name>A0A5C6EHY7_9BACT</name>
<feature type="signal peptide" evidence="1">
    <location>
        <begin position="1"/>
        <end position="25"/>
    </location>
</feature>
<evidence type="ECO:0000313" key="3">
    <source>
        <dbReference type="Proteomes" id="UP000317977"/>
    </source>
</evidence>
<keyword evidence="1" id="KW-0732">Signal</keyword>
<dbReference type="SUPFAM" id="SSF51126">
    <property type="entry name" value="Pectin lyase-like"/>
    <property type="match status" value="1"/>
</dbReference>
<organism evidence="2 3">
    <name type="scientific">Rubripirellula reticaptiva</name>
    <dbReference type="NCBI Taxonomy" id="2528013"/>
    <lineage>
        <taxon>Bacteria</taxon>
        <taxon>Pseudomonadati</taxon>
        <taxon>Planctomycetota</taxon>
        <taxon>Planctomycetia</taxon>
        <taxon>Pirellulales</taxon>
        <taxon>Pirellulaceae</taxon>
        <taxon>Rubripirellula</taxon>
    </lineage>
</organism>
<dbReference type="EMBL" id="SJPX01000005">
    <property type="protein sequence ID" value="TWU48428.1"/>
    <property type="molecule type" value="Genomic_DNA"/>
</dbReference>
<comment type="caution">
    <text evidence="2">The sequence shown here is derived from an EMBL/GenBank/DDBJ whole genome shotgun (WGS) entry which is preliminary data.</text>
</comment>
<reference evidence="2 3" key="1">
    <citation type="submission" date="2019-02" db="EMBL/GenBank/DDBJ databases">
        <title>Deep-cultivation of Planctomycetes and their phenomic and genomic characterization uncovers novel biology.</title>
        <authorList>
            <person name="Wiegand S."/>
            <person name="Jogler M."/>
            <person name="Boedeker C."/>
            <person name="Pinto D."/>
            <person name="Vollmers J."/>
            <person name="Rivas-Marin E."/>
            <person name="Kohn T."/>
            <person name="Peeters S.H."/>
            <person name="Heuer A."/>
            <person name="Rast P."/>
            <person name="Oberbeckmann S."/>
            <person name="Bunk B."/>
            <person name="Jeske O."/>
            <person name="Meyerdierks A."/>
            <person name="Storesund J.E."/>
            <person name="Kallscheuer N."/>
            <person name="Luecker S."/>
            <person name="Lage O.M."/>
            <person name="Pohl T."/>
            <person name="Merkel B.J."/>
            <person name="Hornburger P."/>
            <person name="Mueller R.-W."/>
            <person name="Bruemmer F."/>
            <person name="Labrenz M."/>
            <person name="Spormann A.M."/>
            <person name="Op Den Camp H."/>
            <person name="Overmann J."/>
            <person name="Amann R."/>
            <person name="Jetten M.S.M."/>
            <person name="Mascher T."/>
            <person name="Medema M.H."/>
            <person name="Devos D.P."/>
            <person name="Kaster A.-K."/>
            <person name="Ovreas L."/>
            <person name="Rohde M."/>
            <person name="Galperin M.Y."/>
            <person name="Jogler C."/>
        </authorList>
    </citation>
    <scope>NUCLEOTIDE SEQUENCE [LARGE SCALE GENOMIC DNA]</scope>
    <source>
        <strain evidence="2 3">Poly59</strain>
    </source>
</reference>
<evidence type="ECO:0000313" key="2">
    <source>
        <dbReference type="EMBL" id="TWU48428.1"/>
    </source>
</evidence>
<accession>A0A5C6EHY7</accession>
<proteinExistence type="predicted"/>
<dbReference type="InterPro" id="IPR012334">
    <property type="entry name" value="Pectin_lyas_fold"/>
</dbReference>
<dbReference type="OrthoDB" id="8660908at2"/>
<evidence type="ECO:0008006" key="4">
    <source>
        <dbReference type="Google" id="ProtNLM"/>
    </source>
</evidence>
<dbReference type="Proteomes" id="UP000317977">
    <property type="component" value="Unassembled WGS sequence"/>
</dbReference>
<sequence length="103" mass="11075" precursor="true">MCQFRDGVASLAFLFVVSAVQVGQAATYYVGTSGSDSRSASQATNRSTPWRNIRYAVNQASGGDQVVVLAGTYCEQVTSIDLFMPAAKLCCEQKVVKPLVWSD</sequence>
<feature type="chain" id="PRO_5023121892" description="DUF1565 domain-containing protein" evidence="1">
    <location>
        <begin position="26"/>
        <end position="103"/>
    </location>
</feature>
<keyword evidence="3" id="KW-1185">Reference proteome</keyword>
<dbReference type="InterPro" id="IPR011050">
    <property type="entry name" value="Pectin_lyase_fold/virulence"/>
</dbReference>
<evidence type="ECO:0000256" key="1">
    <source>
        <dbReference type="SAM" id="SignalP"/>
    </source>
</evidence>